<feature type="compositionally biased region" description="Polar residues" evidence="2">
    <location>
        <begin position="858"/>
        <end position="868"/>
    </location>
</feature>
<feature type="region of interest" description="Disordered" evidence="2">
    <location>
        <begin position="846"/>
        <end position="915"/>
    </location>
</feature>
<feature type="compositionally biased region" description="Low complexity" evidence="2">
    <location>
        <begin position="880"/>
        <end position="905"/>
    </location>
</feature>
<accession>A0AAW3AVE9</accession>
<feature type="compositionally biased region" description="Acidic residues" evidence="2">
    <location>
        <begin position="1119"/>
        <end position="1129"/>
    </location>
</feature>
<feature type="region of interest" description="Disordered" evidence="2">
    <location>
        <begin position="724"/>
        <end position="760"/>
    </location>
</feature>
<evidence type="ECO:0000259" key="3">
    <source>
        <dbReference type="SMART" id="SM00195"/>
    </source>
</evidence>
<feature type="compositionally biased region" description="Polar residues" evidence="2">
    <location>
        <begin position="213"/>
        <end position="222"/>
    </location>
</feature>
<dbReference type="SMART" id="SM00195">
    <property type="entry name" value="DSPc"/>
    <property type="match status" value="1"/>
</dbReference>
<dbReference type="GO" id="GO:0043409">
    <property type="term" value="P:negative regulation of MAPK cascade"/>
    <property type="evidence" value="ECO:0007669"/>
    <property type="project" value="TreeGrafter"/>
</dbReference>
<feature type="compositionally biased region" description="Polar residues" evidence="2">
    <location>
        <begin position="381"/>
        <end position="412"/>
    </location>
</feature>
<gene>
    <name evidence="4" type="ORF">Q4I31_001069</name>
</gene>
<dbReference type="GO" id="GO:0033550">
    <property type="term" value="F:MAP kinase tyrosine phosphatase activity"/>
    <property type="evidence" value="ECO:0007669"/>
    <property type="project" value="TreeGrafter"/>
</dbReference>
<dbReference type="SUPFAM" id="SSF52799">
    <property type="entry name" value="(Phosphotyrosine protein) phosphatases II"/>
    <property type="match status" value="1"/>
</dbReference>
<dbReference type="GO" id="GO:0017017">
    <property type="term" value="F:MAP kinase tyrosine/serine/threonine phosphatase activity"/>
    <property type="evidence" value="ECO:0007669"/>
    <property type="project" value="TreeGrafter"/>
</dbReference>
<feature type="compositionally biased region" description="Low complexity" evidence="2">
    <location>
        <begin position="1"/>
        <end position="22"/>
    </location>
</feature>
<keyword evidence="5" id="KW-1185">Reference proteome</keyword>
<dbReference type="PANTHER" id="PTHR10159:SF511">
    <property type="entry name" value="DUAL SPECIFICITY PROTEIN PHOSPHATASE 1"/>
    <property type="match status" value="1"/>
</dbReference>
<organism evidence="4 5">
    <name type="scientific">Leishmania lindenbergi</name>
    <dbReference type="NCBI Taxonomy" id="651832"/>
    <lineage>
        <taxon>Eukaryota</taxon>
        <taxon>Discoba</taxon>
        <taxon>Euglenozoa</taxon>
        <taxon>Kinetoplastea</taxon>
        <taxon>Metakinetoplastina</taxon>
        <taxon>Trypanosomatida</taxon>
        <taxon>Trypanosomatidae</taxon>
        <taxon>Leishmaniinae</taxon>
        <taxon>Leishmania</taxon>
    </lineage>
</organism>
<evidence type="ECO:0000313" key="4">
    <source>
        <dbReference type="EMBL" id="KAL0512997.1"/>
    </source>
</evidence>
<dbReference type="GO" id="GO:0008330">
    <property type="term" value="F:protein tyrosine/threonine phosphatase activity"/>
    <property type="evidence" value="ECO:0007669"/>
    <property type="project" value="TreeGrafter"/>
</dbReference>
<dbReference type="CDD" id="cd14498">
    <property type="entry name" value="DSP"/>
    <property type="match status" value="1"/>
</dbReference>
<dbReference type="Proteomes" id="UP001500131">
    <property type="component" value="Unassembled WGS sequence"/>
</dbReference>
<feature type="region of interest" description="Disordered" evidence="2">
    <location>
        <begin position="1117"/>
        <end position="1146"/>
    </location>
</feature>
<feature type="region of interest" description="Disordered" evidence="2">
    <location>
        <begin position="675"/>
        <end position="701"/>
    </location>
</feature>
<evidence type="ECO:0000313" key="5">
    <source>
        <dbReference type="Proteomes" id="UP001500131"/>
    </source>
</evidence>
<dbReference type="GO" id="GO:0005737">
    <property type="term" value="C:cytoplasm"/>
    <property type="evidence" value="ECO:0007669"/>
    <property type="project" value="TreeGrafter"/>
</dbReference>
<reference evidence="4 5" key="1">
    <citation type="submission" date="2024-02" db="EMBL/GenBank/DDBJ databases">
        <title>FIRST GENOME SEQUENCES OF Leishmania (Viannia) shawi, Leishmania (Viannia) lindenbergi AND Leishmania (Viannia) utingensis.</title>
        <authorList>
            <person name="Resadore F."/>
            <person name="Custodio M.G.F."/>
            <person name="Boite M.C."/>
            <person name="Cupolillo E."/>
            <person name="Ferreira G.E.M."/>
        </authorList>
    </citation>
    <scope>NUCLEOTIDE SEQUENCE [LARGE SCALE GENOMIC DNA]</scope>
    <source>
        <strain evidence="4 5">MHOM/BR/1966/M15733</strain>
    </source>
</reference>
<keyword evidence="1" id="KW-0378">Hydrolase</keyword>
<feature type="region of interest" description="Disordered" evidence="2">
    <location>
        <begin position="212"/>
        <end position="241"/>
    </location>
</feature>
<evidence type="ECO:0000256" key="1">
    <source>
        <dbReference type="ARBA" id="ARBA00022912"/>
    </source>
</evidence>
<feature type="region of interest" description="Disordered" evidence="2">
    <location>
        <begin position="367"/>
        <end position="442"/>
    </location>
</feature>
<feature type="domain" description="Tyrosine-protein phosphatase" evidence="3">
    <location>
        <begin position="594"/>
        <end position="854"/>
    </location>
</feature>
<proteinExistence type="predicted"/>
<dbReference type="InterPro" id="IPR029021">
    <property type="entry name" value="Prot-tyrosine_phosphatase-like"/>
</dbReference>
<dbReference type="PANTHER" id="PTHR10159">
    <property type="entry name" value="DUAL SPECIFICITY PROTEIN PHOSPHATASE"/>
    <property type="match status" value="1"/>
</dbReference>
<sequence>MPTRPQQQQRHLRQPPLKQLPQMREDGGIGGDYDDSQASSPFSCGTSSWSLRASASAMAVVNDSPDDGGGAEMTSTGGSDDGDDSGDNGRAAALLNSKNSQQRQRQSCRHSRVSPCVKSTRKAAGSDPVCISSLESGLGRAAAAAVLSTTSFARPLQAPVTSTSAVAKDHVAYYSSPSSNLRPANACISASGSPRDTCASRILSDSKGIEADTLSNKNNHSGSPRAAAHAVMPGSEPSSQAVRISNYSGGGSVGAFAIHDSVDGDAWRTEDCCTLETALRLDGEGGTGAHASPPSPATAAANTTPLTYAAVASSLHGKRLPQSRIGFSQWRKRVCCGSASLPSTIGSTSTTPSITSATTATTTVAESTAHASLEAPLKNRVPSTSPSLTIPSVVTTANPSRATDKSTPTSSPYLGGDGEASFPNSDEHFSTNEGPQHPSANLMMPPLPQSVHRHQPTHLILQLPNAPLSQRQHNGPDSEEEEDITYPDFPCTAVAPRAAATAIELSSSAKLPAKSGCAVTESAAPSLLLPVSEGTPVTRVRTPGAPMAAQQLLRIQRPLIAPSPMVFTPIASAAARMAAGKGTHRAASTAPSFNAAQILPGLFLGSYAEATDTATLAAHGVSLVINCAFDCPVTSVMANNNHHVRYVQFPLRDHSDEVIAPFFTPVTRIIHDQLHRRQVHQQRMARRTAASAPSADANNTEEHQVQDCMLWAWTDEGENVWAVPPSPVTPSMSVEGQQSFKESRRETPRTPPSLPGLGERLGEGVECRRTTTSFSVPALSSSPLTIVDPRDCGGVLVCCRMGVSRSATFVIAYLILYGCTLAPLDDTASLFASFLERERRIIEEAGGVTSFTDDDNGSVPTTTSTATAISGRGSGSTNRPALAFPSLSLPQSPPSSASANTPFASRGSPKVNGSQSFLQRHFSTNSPWIRRRSCTIPVSSPLSFGGNCSGGGYAAGPLTTPLSGNPSAMSQQQQRLRMASPPTPIEFASRMCQPCYLMHLRERRLQQAAQRRMLISGQPQQRLREQSDEEHQMRHMSARELGKEYGLTGDIADGSNFGGSSSTTTINSCDDLRPEEQQYHYSRCVVSVLPSSAPVASHRSARGSCRMTLLEAAYADERTQEEDGVDEEMTPQQQKSEAMWTPRRGGARMANEQRLENRAAGSATTTPRVASAATQHRNAFSTRKVCVAAEEAAATTLGSSAVASMRRGHSKNVYGTPLLPGEQQHALSRCSYAPHSLQTPMNGSIHGDLNTSMNTLLGFSFASSDGGSPGAFGSVPPVMTYRDAFDAVKRQKTDVNPNIGFVLALRELASGGDFSFSMSF</sequence>
<dbReference type="EMBL" id="JBAMZK010000006">
    <property type="protein sequence ID" value="KAL0512997.1"/>
    <property type="molecule type" value="Genomic_DNA"/>
</dbReference>
<evidence type="ECO:0000256" key="2">
    <source>
        <dbReference type="SAM" id="MobiDB-lite"/>
    </source>
</evidence>
<comment type="caution">
    <text evidence="4">The sequence shown here is derived from an EMBL/GenBank/DDBJ whole genome shotgun (WGS) entry which is preliminary data.</text>
</comment>
<keyword evidence="1" id="KW-0904">Protein phosphatase</keyword>
<name>A0AAW3AVE9_9TRYP</name>
<feature type="compositionally biased region" description="Polar residues" evidence="2">
    <location>
        <begin position="36"/>
        <end position="53"/>
    </location>
</feature>
<protein>
    <submittedName>
        <fullName evidence="4">Dual specificity phosphatase, catalytic domain containing protein</fullName>
    </submittedName>
</protein>
<dbReference type="Gene3D" id="3.90.190.10">
    <property type="entry name" value="Protein tyrosine phosphatase superfamily"/>
    <property type="match status" value="1"/>
</dbReference>
<dbReference type="InterPro" id="IPR020422">
    <property type="entry name" value="TYR_PHOSPHATASE_DUAL_dom"/>
</dbReference>
<feature type="region of interest" description="Disordered" evidence="2">
    <location>
        <begin position="1"/>
        <end position="119"/>
    </location>
</feature>
<feature type="compositionally biased region" description="Basic residues" evidence="2">
    <location>
        <begin position="676"/>
        <end position="686"/>
    </location>
</feature>